<evidence type="ECO:0000256" key="4">
    <source>
        <dbReference type="ARBA" id="ARBA00022553"/>
    </source>
</evidence>
<sequence length="300" mass="34531">MIYLSLILFVIVIFLGYRKFYIERQITSLIKQLSEINKNKDRRKVTLGLSNKRLEILGELINESIDIRIQSEAERIKVEKDLRQTIANMSHDLRTPLTSIIGYLQLLKLDDADKAEKNEYLHTAEHRAKSLEVLLNDFYELSLIESLDYELNMEKLNISKVLQQIVLDRYSDFMERNIRPSINIPDKNFYIIAEKKSIERVIENILTNAIKYAKDAIDVSLTQEQGKLIITISNTFTNLSEKDMASLFDRFYMADKSRSGKGTGLGLAIAKGLVEKMDGSITAKINDDRFKICCCFKASI</sequence>
<evidence type="ECO:0000256" key="5">
    <source>
        <dbReference type="ARBA" id="ARBA00022679"/>
    </source>
</evidence>
<keyword evidence="9" id="KW-0902">Two-component regulatory system</keyword>
<keyword evidence="7 12" id="KW-0418">Kinase</keyword>
<evidence type="ECO:0000256" key="1">
    <source>
        <dbReference type="ARBA" id="ARBA00000085"/>
    </source>
</evidence>
<evidence type="ECO:0000256" key="8">
    <source>
        <dbReference type="ARBA" id="ARBA00022989"/>
    </source>
</evidence>
<comment type="catalytic activity">
    <reaction evidence="1">
        <text>ATP + protein L-histidine = ADP + protein N-phospho-L-histidine.</text>
        <dbReference type="EC" id="2.7.13.3"/>
    </reaction>
</comment>
<dbReference type="KEGG" id="cmah:C1I91_18160"/>
<dbReference type="InterPro" id="IPR005467">
    <property type="entry name" value="His_kinase_dom"/>
</dbReference>
<keyword evidence="8" id="KW-1133">Transmembrane helix</keyword>
<dbReference type="Pfam" id="PF02518">
    <property type="entry name" value="HATPase_c"/>
    <property type="match status" value="1"/>
</dbReference>
<evidence type="ECO:0000256" key="2">
    <source>
        <dbReference type="ARBA" id="ARBA00004141"/>
    </source>
</evidence>
<evidence type="ECO:0000256" key="3">
    <source>
        <dbReference type="ARBA" id="ARBA00012438"/>
    </source>
</evidence>
<evidence type="ECO:0000313" key="13">
    <source>
        <dbReference type="Proteomes" id="UP000286268"/>
    </source>
</evidence>
<dbReference type="SUPFAM" id="SSF55874">
    <property type="entry name" value="ATPase domain of HSP90 chaperone/DNA topoisomerase II/histidine kinase"/>
    <property type="match status" value="1"/>
</dbReference>
<protein>
    <recommendedName>
        <fullName evidence="3">histidine kinase</fullName>
        <ecNumber evidence="3">2.7.13.3</ecNumber>
    </recommendedName>
</protein>
<dbReference type="InterPro" id="IPR036097">
    <property type="entry name" value="HisK_dim/P_sf"/>
</dbReference>
<dbReference type="GO" id="GO:0005886">
    <property type="term" value="C:plasma membrane"/>
    <property type="evidence" value="ECO:0007669"/>
    <property type="project" value="TreeGrafter"/>
</dbReference>
<dbReference type="OrthoDB" id="9792991at2"/>
<evidence type="ECO:0000313" key="12">
    <source>
        <dbReference type="EMBL" id="QAA33413.1"/>
    </source>
</evidence>
<dbReference type="SMART" id="SM00388">
    <property type="entry name" value="HisKA"/>
    <property type="match status" value="1"/>
</dbReference>
<evidence type="ECO:0000256" key="6">
    <source>
        <dbReference type="ARBA" id="ARBA00022692"/>
    </source>
</evidence>
<keyword evidence="13" id="KW-1185">Reference proteome</keyword>
<reference evidence="12 13" key="1">
    <citation type="submission" date="2018-01" db="EMBL/GenBank/DDBJ databases">
        <title>Genome Sequencing and Assembly of Anaerobacter polyendosporus strain CT4.</title>
        <authorList>
            <person name="Tachaapaikoon C."/>
            <person name="Sutheeworapong S."/>
            <person name="Jenjaroenpun P."/>
            <person name="Wongsurawat T."/>
            <person name="Nookeaw I."/>
            <person name="Cheawchanlertfa P."/>
            <person name="Kosugi A."/>
            <person name="Cheevadhanarak S."/>
            <person name="Ratanakhanokchai K."/>
        </authorList>
    </citation>
    <scope>NUCLEOTIDE SEQUENCE [LARGE SCALE GENOMIC DNA]</scope>
    <source>
        <strain evidence="12 13">CT4</strain>
    </source>
</reference>
<keyword evidence="10" id="KW-0472">Membrane</keyword>
<dbReference type="InterPro" id="IPR050398">
    <property type="entry name" value="HssS/ArlS-like"/>
</dbReference>
<dbReference type="Pfam" id="PF00512">
    <property type="entry name" value="HisKA"/>
    <property type="match status" value="1"/>
</dbReference>
<dbReference type="Gene3D" id="1.10.287.130">
    <property type="match status" value="1"/>
</dbReference>
<dbReference type="GO" id="GO:0000155">
    <property type="term" value="F:phosphorelay sensor kinase activity"/>
    <property type="evidence" value="ECO:0007669"/>
    <property type="project" value="InterPro"/>
</dbReference>
<dbReference type="RefSeq" id="WP_128214135.1">
    <property type="nucleotide sequence ID" value="NZ_CP025746.1"/>
</dbReference>
<dbReference type="SUPFAM" id="SSF47384">
    <property type="entry name" value="Homodimeric domain of signal transducing histidine kinase"/>
    <property type="match status" value="1"/>
</dbReference>
<dbReference type="SMART" id="SM00387">
    <property type="entry name" value="HATPase_c"/>
    <property type="match status" value="1"/>
</dbReference>
<organism evidence="12 13">
    <name type="scientific">Clostridium manihotivorum</name>
    <dbReference type="NCBI Taxonomy" id="2320868"/>
    <lineage>
        <taxon>Bacteria</taxon>
        <taxon>Bacillati</taxon>
        <taxon>Bacillota</taxon>
        <taxon>Clostridia</taxon>
        <taxon>Eubacteriales</taxon>
        <taxon>Clostridiaceae</taxon>
        <taxon>Clostridium</taxon>
    </lineage>
</organism>
<dbReference type="InterPro" id="IPR036890">
    <property type="entry name" value="HATPase_C_sf"/>
</dbReference>
<dbReference type="Proteomes" id="UP000286268">
    <property type="component" value="Chromosome"/>
</dbReference>
<accession>A0A3R5QVL5</accession>
<proteinExistence type="predicted"/>
<keyword evidence="5" id="KW-0808">Transferase</keyword>
<dbReference type="InterPro" id="IPR003594">
    <property type="entry name" value="HATPase_dom"/>
</dbReference>
<evidence type="ECO:0000256" key="7">
    <source>
        <dbReference type="ARBA" id="ARBA00022777"/>
    </source>
</evidence>
<dbReference type="PROSITE" id="PS50109">
    <property type="entry name" value="HIS_KIN"/>
    <property type="match status" value="1"/>
</dbReference>
<dbReference type="InterPro" id="IPR003661">
    <property type="entry name" value="HisK_dim/P_dom"/>
</dbReference>
<evidence type="ECO:0000256" key="9">
    <source>
        <dbReference type="ARBA" id="ARBA00023012"/>
    </source>
</evidence>
<dbReference type="PANTHER" id="PTHR45528:SF8">
    <property type="entry name" value="HISTIDINE KINASE"/>
    <property type="match status" value="1"/>
</dbReference>
<keyword evidence="4" id="KW-0597">Phosphoprotein</keyword>
<dbReference type="CDD" id="cd00075">
    <property type="entry name" value="HATPase"/>
    <property type="match status" value="1"/>
</dbReference>
<evidence type="ECO:0000259" key="11">
    <source>
        <dbReference type="PROSITE" id="PS50109"/>
    </source>
</evidence>
<comment type="subcellular location">
    <subcellularLocation>
        <location evidence="2">Membrane</location>
        <topology evidence="2">Multi-pass membrane protein</topology>
    </subcellularLocation>
</comment>
<evidence type="ECO:0000256" key="10">
    <source>
        <dbReference type="ARBA" id="ARBA00023136"/>
    </source>
</evidence>
<dbReference type="InterPro" id="IPR004358">
    <property type="entry name" value="Sig_transdc_His_kin-like_C"/>
</dbReference>
<name>A0A3R5QVL5_9CLOT</name>
<feature type="domain" description="Histidine kinase" evidence="11">
    <location>
        <begin position="88"/>
        <end position="300"/>
    </location>
</feature>
<dbReference type="CDD" id="cd00082">
    <property type="entry name" value="HisKA"/>
    <property type="match status" value="1"/>
</dbReference>
<dbReference type="EMBL" id="CP025746">
    <property type="protein sequence ID" value="QAA33413.1"/>
    <property type="molecule type" value="Genomic_DNA"/>
</dbReference>
<dbReference type="AlphaFoldDB" id="A0A3R5QVL5"/>
<gene>
    <name evidence="12" type="ORF">C1I91_18160</name>
</gene>
<dbReference type="PRINTS" id="PR00344">
    <property type="entry name" value="BCTRLSENSOR"/>
</dbReference>
<dbReference type="Gene3D" id="3.30.565.10">
    <property type="entry name" value="Histidine kinase-like ATPase, C-terminal domain"/>
    <property type="match status" value="1"/>
</dbReference>
<dbReference type="PANTHER" id="PTHR45528">
    <property type="entry name" value="SENSOR HISTIDINE KINASE CPXA"/>
    <property type="match status" value="1"/>
</dbReference>
<keyword evidence="6" id="KW-0812">Transmembrane</keyword>
<dbReference type="EC" id="2.7.13.3" evidence="3"/>